<dbReference type="EMBL" id="JBAMIC010000002">
    <property type="protein sequence ID" value="KAK7112530.1"/>
    <property type="molecule type" value="Genomic_DNA"/>
</dbReference>
<gene>
    <name evidence="2" type="ORF">V1264_011977</name>
</gene>
<evidence type="ECO:0000256" key="1">
    <source>
        <dbReference type="SAM" id="MobiDB-lite"/>
    </source>
</evidence>
<dbReference type="AlphaFoldDB" id="A0AAN9BWE2"/>
<reference evidence="2 3" key="1">
    <citation type="submission" date="2024-02" db="EMBL/GenBank/DDBJ databases">
        <title>Chromosome-scale genome assembly of the rough periwinkle Littorina saxatilis.</title>
        <authorList>
            <person name="De Jode A."/>
            <person name="Faria R."/>
            <person name="Formenti G."/>
            <person name="Sims Y."/>
            <person name="Smith T.P."/>
            <person name="Tracey A."/>
            <person name="Wood J.M.D."/>
            <person name="Zagrodzka Z.B."/>
            <person name="Johannesson K."/>
            <person name="Butlin R.K."/>
            <person name="Leder E.H."/>
        </authorList>
    </citation>
    <scope>NUCLEOTIDE SEQUENCE [LARGE SCALE GENOMIC DNA]</scope>
    <source>
        <strain evidence="2">Snail1</strain>
        <tissue evidence="2">Muscle</tissue>
    </source>
</reference>
<feature type="region of interest" description="Disordered" evidence="1">
    <location>
        <begin position="282"/>
        <end position="382"/>
    </location>
</feature>
<name>A0AAN9BWE2_9CAEN</name>
<organism evidence="2 3">
    <name type="scientific">Littorina saxatilis</name>
    <dbReference type="NCBI Taxonomy" id="31220"/>
    <lineage>
        <taxon>Eukaryota</taxon>
        <taxon>Metazoa</taxon>
        <taxon>Spiralia</taxon>
        <taxon>Lophotrochozoa</taxon>
        <taxon>Mollusca</taxon>
        <taxon>Gastropoda</taxon>
        <taxon>Caenogastropoda</taxon>
        <taxon>Littorinimorpha</taxon>
        <taxon>Littorinoidea</taxon>
        <taxon>Littorinidae</taxon>
        <taxon>Littorina</taxon>
    </lineage>
</organism>
<evidence type="ECO:0000313" key="2">
    <source>
        <dbReference type="EMBL" id="KAK7112530.1"/>
    </source>
</evidence>
<keyword evidence="3" id="KW-1185">Reference proteome</keyword>
<protein>
    <submittedName>
        <fullName evidence="2">Uncharacterized protein</fullName>
    </submittedName>
</protein>
<dbReference type="Proteomes" id="UP001374579">
    <property type="component" value="Unassembled WGS sequence"/>
</dbReference>
<proteinExistence type="predicted"/>
<feature type="compositionally biased region" description="Polar residues" evidence="1">
    <location>
        <begin position="316"/>
        <end position="382"/>
    </location>
</feature>
<sequence>MLETGRRAYEARALHRGRVDWNTYIPDEREGFTSDQLDTLEPTWFKAKGALGFQHPSVVLVEDVVRRNDAGGQGQGRVEAVDANEGCQLNAGLGQKGRNDGPAASRPSFMIRKLELDAEGFFEFLFSDRWHAGCLLRVLKGKLLDNLLHALNQLEKFHDVISYVTMAYIYNRRPVLPCIRAAVGQMESELVVEKVLVELDCFCPQDRPEIVTQKLMPTEDNPDVSSEQIPVAAIRLKDSPTVPKGQSVAHPTSEDQAAAKGTSEGQPVEGAISEDHTLVEVASGGQPVVDTTARSPTTSDSFLESQPFAGIVPEDQPSTGSISQSQTVQGVSQRQAVTGVSRSQTGPGVSQSQTVPEVSQSQTVPGVSQSQTVPGVSQSQTVPWVSQSQTVPWVSQSQTLPGVSQSQTVPGVSQSQTVPWVSQSQTVPELSLGSHHVADTISEDPAVSADHQRVSQGSKGPEDSFQLGTVIETPEIVPGDVPVSDDVSNTVETLQTQAALPGSVAETQSAPGEELPDVVCNIRGLTVPPPHTDCVKPYHGIREPFLQRRHREQYPFPTIHDPQLPPPTEPVYVQ</sequence>
<feature type="compositionally biased region" description="Polar residues" evidence="1">
    <location>
        <begin position="292"/>
        <end position="304"/>
    </location>
</feature>
<comment type="caution">
    <text evidence="2">The sequence shown here is derived from an EMBL/GenBank/DDBJ whole genome shotgun (WGS) entry which is preliminary data.</text>
</comment>
<evidence type="ECO:0000313" key="3">
    <source>
        <dbReference type="Proteomes" id="UP001374579"/>
    </source>
</evidence>
<accession>A0AAN9BWE2</accession>
<feature type="region of interest" description="Disordered" evidence="1">
    <location>
        <begin position="240"/>
        <end position="268"/>
    </location>
</feature>
<feature type="region of interest" description="Disordered" evidence="1">
    <location>
        <begin position="401"/>
        <end position="420"/>
    </location>
</feature>